<sequence>MLRTAQLPSLLHMHTWQPRQLTTKESCHSNYDNGNNKSPQLFCKSFLSTLHSLSRSSLSSGRIKPPLDSLIRLYSLTCSSQVASRLLNTGGFSNFVCMGPLRMEVLGIKNYHDFFIATLTSRGLMYYRFSLSLIRFISILWKSTQPIEANESNDATKKRRRTSAVMNFMACEVTREQSK</sequence>
<dbReference type="EMBL" id="BTSX01000005">
    <property type="protein sequence ID" value="GMT02280.1"/>
    <property type="molecule type" value="Genomic_DNA"/>
</dbReference>
<protein>
    <submittedName>
        <fullName evidence="1">Uncharacterized protein</fullName>
    </submittedName>
</protein>
<name>A0AAV5U7W4_9BILA</name>
<comment type="caution">
    <text evidence="1">The sequence shown here is derived from an EMBL/GenBank/DDBJ whole genome shotgun (WGS) entry which is preliminary data.</text>
</comment>
<accession>A0AAV5U7W4</accession>
<evidence type="ECO:0000313" key="2">
    <source>
        <dbReference type="Proteomes" id="UP001432027"/>
    </source>
</evidence>
<evidence type="ECO:0000313" key="1">
    <source>
        <dbReference type="EMBL" id="GMT02280.1"/>
    </source>
</evidence>
<dbReference type="Proteomes" id="UP001432027">
    <property type="component" value="Unassembled WGS sequence"/>
</dbReference>
<reference evidence="1" key="1">
    <citation type="submission" date="2023-10" db="EMBL/GenBank/DDBJ databases">
        <title>Genome assembly of Pristionchus species.</title>
        <authorList>
            <person name="Yoshida K."/>
            <person name="Sommer R.J."/>
        </authorList>
    </citation>
    <scope>NUCLEOTIDE SEQUENCE</scope>
    <source>
        <strain evidence="1">RS0144</strain>
    </source>
</reference>
<proteinExistence type="predicted"/>
<organism evidence="1 2">
    <name type="scientific">Pristionchus entomophagus</name>
    <dbReference type="NCBI Taxonomy" id="358040"/>
    <lineage>
        <taxon>Eukaryota</taxon>
        <taxon>Metazoa</taxon>
        <taxon>Ecdysozoa</taxon>
        <taxon>Nematoda</taxon>
        <taxon>Chromadorea</taxon>
        <taxon>Rhabditida</taxon>
        <taxon>Rhabditina</taxon>
        <taxon>Diplogasteromorpha</taxon>
        <taxon>Diplogasteroidea</taxon>
        <taxon>Neodiplogasteridae</taxon>
        <taxon>Pristionchus</taxon>
    </lineage>
</organism>
<gene>
    <name evidence="1" type="ORF">PENTCL1PPCAC_24454</name>
</gene>
<keyword evidence="2" id="KW-1185">Reference proteome</keyword>
<dbReference type="AlphaFoldDB" id="A0AAV5U7W4"/>